<accession>A0A6N6M266</accession>
<evidence type="ECO:0000313" key="2">
    <source>
        <dbReference type="Proteomes" id="UP000435357"/>
    </source>
</evidence>
<dbReference type="Proteomes" id="UP000435357">
    <property type="component" value="Unassembled WGS sequence"/>
</dbReference>
<gene>
    <name evidence="1" type="ORF">F3059_11495</name>
</gene>
<name>A0A6N6M266_9FLAO</name>
<dbReference type="Pfam" id="PF11306">
    <property type="entry name" value="DUF3108"/>
    <property type="match status" value="1"/>
</dbReference>
<dbReference type="OrthoDB" id="9808473at2"/>
<organism evidence="1 2">
    <name type="scientific">Salibacter halophilus</name>
    <dbReference type="NCBI Taxonomy" id="1803916"/>
    <lineage>
        <taxon>Bacteria</taxon>
        <taxon>Pseudomonadati</taxon>
        <taxon>Bacteroidota</taxon>
        <taxon>Flavobacteriia</taxon>
        <taxon>Flavobacteriales</taxon>
        <taxon>Salibacteraceae</taxon>
        <taxon>Salibacter</taxon>
    </lineage>
</organism>
<dbReference type="EMBL" id="WACR01000010">
    <property type="protein sequence ID" value="KAB1062804.1"/>
    <property type="molecule type" value="Genomic_DNA"/>
</dbReference>
<reference evidence="1 2" key="1">
    <citation type="submission" date="2019-09" db="EMBL/GenBank/DDBJ databases">
        <title>Genomes of Cryomorphaceae.</title>
        <authorList>
            <person name="Bowman J.P."/>
        </authorList>
    </citation>
    <scope>NUCLEOTIDE SEQUENCE [LARGE SCALE GENOMIC DNA]</scope>
    <source>
        <strain evidence="1 2">KCTC 52047</strain>
    </source>
</reference>
<dbReference type="InterPro" id="IPR021457">
    <property type="entry name" value="DUF3108"/>
</dbReference>
<dbReference type="AlphaFoldDB" id="A0A6N6M266"/>
<comment type="caution">
    <text evidence="1">The sequence shown here is derived from an EMBL/GenBank/DDBJ whole genome shotgun (WGS) entry which is preliminary data.</text>
</comment>
<sequence>MMQKEEIMKRIGIVFVVLFGLSMLHAQKPEIKRIEQDISELHRVDYPVFQKGERIEYLVHYGIVDAGKAVIEIKNETHYYGSREALHVVGKGRSVGAFDWVFKVRDTYESFIDAKNIHPYEFKRDVSEGGYEFKQHYKFEHDENKVKTEKGEVKRVPYGIQDMISAFYFARTLDLSKYEKGEIIVLQAFMDGKIEPLKIRYTGRETIKTEAGKFRCLKFEPIVQPGRVFDEPGDLTVYITDDKNRIPVLAKAGILVGSIKMELTNYSQLSHPVALVSK</sequence>
<protein>
    <submittedName>
        <fullName evidence="1">DUF3108 domain-containing protein</fullName>
    </submittedName>
</protein>
<proteinExistence type="predicted"/>
<keyword evidence="2" id="KW-1185">Reference proteome</keyword>
<evidence type="ECO:0000313" key="1">
    <source>
        <dbReference type="EMBL" id="KAB1062804.1"/>
    </source>
</evidence>